<protein>
    <submittedName>
        <fullName evidence="3">DUF2807 domain-containing protein</fullName>
    </submittedName>
</protein>
<dbReference type="Pfam" id="PF10988">
    <property type="entry name" value="DUF2807"/>
    <property type="match status" value="1"/>
</dbReference>
<name>A0ABT5K5R5_9BURK</name>
<evidence type="ECO:0000256" key="1">
    <source>
        <dbReference type="SAM" id="SignalP"/>
    </source>
</evidence>
<comment type="caution">
    <text evidence="3">The sequence shown here is derived from an EMBL/GenBank/DDBJ whole genome shotgun (WGS) entry which is preliminary data.</text>
</comment>
<dbReference type="PANTHER" id="PTHR39200">
    <property type="entry name" value="HYPOTHETICAL EXPORTED PROTEIN"/>
    <property type="match status" value="1"/>
</dbReference>
<dbReference type="RefSeq" id="WP_273673735.1">
    <property type="nucleotide sequence ID" value="NZ_JAQQXR010000010.1"/>
</dbReference>
<feature type="domain" description="Putative auto-transporter adhesin head GIN" evidence="2">
    <location>
        <begin position="56"/>
        <end position="238"/>
    </location>
</feature>
<sequence length="258" mass="26572">MSTSQSTSSGSRRLLLGAAALALLSATALASPLDWISGNRVKGDGAVNKQTRNVGQFTALALNLPGSVELRIGDSDSVSVETDGNLQPLIETTVEDGTLTIQAKKRRATLTPTTLKFIVQARSIERISVGGSGTVYAPELNGPELQFKVGGSGSIHVKRLRSENVEVKIGGSGNFTGAGSTDRYSASIGGSGNVQSAQLNANKVQVNIGGSGHATVWAKQSLGANIGGSGNIDYYGDPEVSRNVAGSGKIRRIDAAPH</sequence>
<dbReference type="Proteomes" id="UP001221208">
    <property type="component" value="Unassembled WGS sequence"/>
</dbReference>
<evidence type="ECO:0000259" key="2">
    <source>
        <dbReference type="Pfam" id="PF10988"/>
    </source>
</evidence>
<dbReference type="InterPro" id="IPR021255">
    <property type="entry name" value="DUF2807"/>
</dbReference>
<keyword evidence="4" id="KW-1185">Reference proteome</keyword>
<dbReference type="Gene3D" id="2.160.20.120">
    <property type="match status" value="1"/>
</dbReference>
<keyword evidence="1" id="KW-0732">Signal</keyword>
<feature type="chain" id="PRO_5046782754" evidence="1">
    <location>
        <begin position="31"/>
        <end position="258"/>
    </location>
</feature>
<feature type="signal peptide" evidence="1">
    <location>
        <begin position="1"/>
        <end position="30"/>
    </location>
</feature>
<dbReference type="PANTHER" id="PTHR39200:SF1">
    <property type="entry name" value="AUTO-TRANSPORTER ADHESIN HEAD GIN DOMAIN-CONTAINING PROTEIN-RELATED"/>
    <property type="match status" value="1"/>
</dbReference>
<evidence type="ECO:0000313" key="3">
    <source>
        <dbReference type="EMBL" id="MDC8760131.1"/>
    </source>
</evidence>
<dbReference type="EMBL" id="JAQQXR010000010">
    <property type="protein sequence ID" value="MDC8760131.1"/>
    <property type="molecule type" value="Genomic_DNA"/>
</dbReference>
<organism evidence="3 4">
    <name type="scientific">Janthinobacterium fluminis</name>
    <dbReference type="NCBI Taxonomy" id="2987524"/>
    <lineage>
        <taxon>Bacteria</taxon>
        <taxon>Pseudomonadati</taxon>
        <taxon>Pseudomonadota</taxon>
        <taxon>Betaproteobacteria</taxon>
        <taxon>Burkholderiales</taxon>
        <taxon>Oxalobacteraceae</taxon>
        <taxon>Janthinobacterium</taxon>
    </lineage>
</organism>
<proteinExistence type="predicted"/>
<accession>A0ABT5K5R5</accession>
<evidence type="ECO:0000313" key="4">
    <source>
        <dbReference type="Proteomes" id="UP001221208"/>
    </source>
</evidence>
<reference evidence="3 4" key="1">
    <citation type="submission" date="2022-10" db="EMBL/GenBank/DDBJ databases">
        <title>Janthinobacterium sp. hw3 Genome sequencing.</title>
        <authorList>
            <person name="Park S."/>
        </authorList>
    </citation>
    <scope>NUCLEOTIDE SEQUENCE [LARGE SCALE GENOMIC DNA]</scope>
    <source>
        <strain evidence="4">hw3</strain>
    </source>
</reference>
<gene>
    <name evidence="3" type="ORF">OIK44_21300</name>
</gene>